<sequence length="80" mass="9587">MDYPAIDKIASYELVFSMLLQFNVKDYVSSFNENQKQKIKEIIGHSNGIDHFYKRVFYRIFNLGLEFIITKYLDLKKSRI</sequence>
<comment type="caution">
    <text evidence="1">The sequence shown here is derived from an EMBL/GenBank/DDBJ whole genome shotgun (WGS) entry which is preliminary data.</text>
</comment>
<protein>
    <submittedName>
        <fullName evidence="1">Uncharacterized protein</fullName>
    </submittedName>
</protein>
<accession>A0A6V7UR28</accession>
<dbReference type="AlphaFoldDB" id="A0A6V7UR28"/>
<reference evidence="1 2" key="1">
    <citation type="submission" date="2020-08" db="EMBL/GenBank/DDBJ databases">
        <authorList>
            <person name="Koutsovoulos G."/>
            <person name="Danchin GJ E."/>
        </authorList>
    </citation>
    <scope>NUCLEOTIDE SEQUENCE [LARGE SCALE GENOMIC DNA]</scope>
</reference>
<evidence type="ECO:0000313" key="1">
    <source>
        <dbReference type="EMBL" id="CAD2163905.1"/>
    </source>
</evidence>
<gene>
    <name evidence="1" type="ORF">MENT_LOCUS16277</name>
</gene>
<evidence type="ECO:0000313" key="2">
    <source>
        <dbReference type="Proteomes" id="UP000580250"/>
    </source>
</evidence>
<proteinExistence type="predicted"/>
<dbReference type="EMBL" id="CAJEWN010000100">
    <property type="protein sequence ID" value="CAD2163905.1"/>
    <property type="molecule type" value="Genomic_DNA"/>
</dbReference>
<dbReference type="Proteomes" id="UP000580250">
    <property type="component" value="Unassembled WGS sequence"/>
</dbReference>
<organism evidence="1 2">
    <name type="scientific">Meloidogyne enterolobii</name>
    <name type="common">Root-knot nematode worm</name>
    <name type="synonym">Meloidogyne mayaguensis</name>
    <dbReference type="NCBI Taxonomy" id="390850"/>
    <lineage>
        <taxon>Eukaryota</taxon>
        <taxon>Metazoa</taxon>
        <taxon>Ecdysozoa</taxon>
        <taxon>Nematoda</taxon>
        <taxon>Chromadorea</taxon>
        <taxon>Rhabditida</taxon>
        <taxon>Tylenchina</taxon>
        <taxon>Tylenchomorpha</taxon>
        <taxon>Tylenchoidea</taxon>
        <taxon>Meloidogynidae</taxon>
        <taxon>Meloidogyninae</taxon>
        <taxon>Meloidogyne</taxon>
    </lineage>
</organism>
<name>A0A6V7UR28_MELEN</name>